<feature type="region of interest" description="Disordered" evidence="9">
    <location>
        <begin position="1"/>
        <end position="38"/>
    </location>
</feature>
<dbReference type="SUPFAM" id="SSF53448">
    <property type="entry name" value="Nucleotide-diphospho-sugar transferases"/>
    <property type="match status" value="1"/>
</dbReference>
<comment type="catalytic activity">
    <reaction evidence="8">
        <text>Mo-molybdopterin + GTP + H(+) = Mo-molybdopterin guanine dinucleotide + diphosphate</text>
        <dbReference type="Rhea" id="RHEA:34243"/>
        <dbReference type="ChEBI" id="CHEBI:15378"/>
        <dbReference type="ChEBI" id="CHEBI:33019"/>
        <dbReference type="ChEBI" id="CHEBI:37565"/>
        <dbReference type="ChEBI" id="CHEBI:71302"/>
        <dbReference type="ChEBI" id="CHEBI:71310"/>
        <dbReference type="EC" id="2.7.7.77"/>
    </reaction>
</comment>
<proteinExistence type="inferred from homology"/>
<dbReference type="GO" id="GO:0046872">
    <property type="term" value="F:metal ion binding"/>
    <property type="evidence" value="ECO:0007669"/>
    <property type="project" value="UniProtKB-KW"/>
</dbReference>
<feature type="domain" description="MobA-like NTP transferase" evidence="10">
    <location>
        <begin position="41"/>
        <end position="207"/>
    </location>
</feature>
<comment type="subcellular location">
    <subcellularLocation>
        <location evidence="8">Cytoplasm</location>
    </subcellularLocation>
</comment>
<comment type="domain">
    <text evidence="8">The N-terminal domain determines nucleotide recognition and specific binding, while the C-terminal domain determines the specific binding to the target protein.</text>
</comment>
<feature type="binding site" evidence="8">
    <location>
        <position position="143"/>
    </location>
    <ligand>
        <name>GTP</name>
        <dbReference type="ChEBI" id="CHEBI:37565"/>
    </ligand>
</feature>
<accession>A0A419WQK1</accession>
<keyword evidence="11" id="KW-0548">Nucleotidyltransferase</keyword>
<keyword evidence="6 8" id="KW-0342">GTP-binding</keyword>
<evidence type="ECO:0000256" key="1">
    <source>
        <dbReference type="ARBA" id="ARBA00022490"/>
    </source>
</evidence>
<comment type="function">
    <text evidence="8">Transfers a GMP moiety from GTP to Mo-molybdopterin (Mo-MPT) cofactor (Moco or molybdenum cofactor) to form Mo-molybdopterin guanine dinucleotide (Mo-MGD) cofactor.</text>
</comment>
<keyword evidence="12" id="KW-1185">Reference proteome</keyword>
<dbReference type="EC" id="2.7.7.77" evidence="8"/>
<dbReference type="GO" id="GO:0005525">
    <property type="term" value="F:GTP binding"/>
    <property type="evidence" value="ECO:0007669"/>
    <property type="project" value="UniProtKB-UniRule"/>
</dbReference>
<keyword evidence="5 8" id="KW-0460">Magnesium</keyword>
<dbReference type="Pfam" id="PF12804">
    <property type="entry name" value="NTP_transf_3"/>
    <property type="match status" value="1"/>
</dbReference>
<sequence>MSPSDRSRSDSSSNSNASADADADTDRESKPESAPAPDLAGLVIAGGYSTRFGDEDKAVADLAGTPMIRRVVDRLAAVTDAVVVNCREDQRGAIAAALEGCAPTIEFALDPVEDRGPVAGIGTGLEAVDETYGREFATVVACDMPFVDPDLLELLFERARDADADGAVVQLEDGWYQTTQAVYRTEPMARACAETLESDDKRIVAALERVDYVTVAEKVLEDADVDDATFESLDTKEALEAAATRLE</sequence>
<feature type="compositionally biased region" description="Low complexity" evidence="9">
    <location>
        <begin position="10"/>
        <end position="20"/>
    </location>
</feature>
<feature type="binding site" evidence="8">
    <location>
        <position position="85"/>
    </location>
    <ligand>
        <name>GTP</name>
        <dbReference type="ChEBI" id="CHEBI:37565"/>
    </ligand>
</feature>
<evidence type="ECO:0000256" key="3">
    <source>
        <dbReference type="ARBA" id="ARBA00022723"/>
    </source>
</evidence>
<dbReference type="EMBL" id="RAPO01000001">
    <property type="protein sequence ID" value="RKD97678.1"/>
    <property type="molecule type" value="Genomic_DNA"/>
</dbReference>
<name>A0A419WQK1_9EURY</name>
<keyword evidence="1 8" id="KW-0963">Cytoplasm</keyword>
<feature type="binding site" evidence="8">
    <location>
        <position position="143"/>
    </location>
    <ligand>
        <name>Mg(2+)</name>
        <dbReference type="ChEBI" id="CHEBI:18420"/>
    </ligand>
</feature>
<dbReference type="PANTHER" id="PTHR19136:SF81">
    <property type="entry name" value="MOLYBDENUM COFACTOR GUANYLYLTRANSFERASE"/>
    <property type="match status" value="1"/>
</dbReference>
<dbReference type="InterPro" id="IPR029044">
    <property type="entry name" value="Nucleotide-diphossugar_trans"/>
</dbReference>
<evidence type="ECO:0000256" key="9">
    <source>
        <dbReference type="SAM" id="MobiDB-lite"/>
    </source>
</evidence>
<keyword evidence="4 8" id="KW-0547">Nucleotide-binding</keyword>
<dbReference type="Gene3D" id="3.90.550.10">
    <property type="entry name" value="Spore Coat Polysaccharide Biosynthesis Protein SpsA, Chain A"/>
    <property type="match status" value="1"/>
</dbReference>
<evidence type="ECO:0000256" key="6">
    <source>
        <dbReference type="ARBA" id="ARBA00023134"/>
    </source>
</evidence>
<dbReference type="PANTHER" id="PTHR19136">
    <property type="entry name" value="MOLYBDENUM COFACTOR GUANYLYLTRANSFERASE"/>
    <property type="match status" value="1"/>
</dbReference>
<protein>
    <recommendedName>
        <fullName evidence="8">Probable molybdenum cofactor guanylyltransferase</fullName>
        <shortName evidence="8">MoCo guanylyltransferase</shortName>
        <ecNumber evidence="8">2.7.7.77</ecNumber>
    </recommendedName>
    <alternativeName>
        <fullName evidence="8">GTP:molybdopterin guanylyltransferase</fullName>
    </alternativeName>
    <alternativeName>
        <fullName evidence="8">Mo-MPT guanylyltransferase</fullName>
    </alternativeName>
    <alternativeName>
        <fullName evidence="8">Molybdopterin guanylyltransferase</fullName>
    </alternativeName>
    <alternativeName>
        <fullName evidence="8">Molybdopterin-guanine dinucleotide synthase</fullName>
        <shortName evidence="8">MGD synthase</shortName>
    </alternativeName>
</protein>
<feature type="binding site" evidence="8">
    <location>
        <begin position="44"/>
        <end position="46"/>
    </location>
    <ligand>
        <name>GTP</name>
        <dbReference type="ChEBI" id="CHEBI:37565"/>
    </ligand>
</feature>
<comment type="caution">
    <text evidence="11">The sequence shown here is derived from an EMBL/GenBank/DDBJ whole genome shotgun (WGS) entry which is preliminary data.</text>
</comment>
<evidence type="ECO:0000256" key="2">
    <source>
        <dbReference type="ARBA" id="ARBA00022679"/>
    </source>
</evidence>
<keyword evidence="7 8" id="KW-0501">Molybdenum cofactor biosynthesis</keyword>
<dbReference type="AlphaFoldDB" id="A0A419WQK1"/>
<dbReference type="InterPro" id="IPR013482">
    <property type="entry name" value="Molybde_CF_guanTrfase"/>
</dbReference>
<evidence type="ECO:0000313" key="11">
    <source>
        <dbReference type="EMBL" id="RKD97678.1"/>
    </source>
</evidence>
<evidence type="ECO:0000313" key="12">
    <source>
        <dbReference type="Proteomes" id="UP000283805"/>
    </source>
</evidence>
<feature type="binding site" evidence="8">
    <location>
        <position position="57"/>
    </location>
    <ligand>
        <name>GTP</name>
        <dbReference type="ChEBI" id="CHEBI:37565"/>
    </ligand>
</feature>
<evidence type="ECO:0000256" key="7">
    <source>
        <dbReference type="ARBA" id="ARBA00023150"/>
    </source>
</evidence>
<gene>
    <name evidence="8" type="primary">mobA</name>
    <name evidence="11" type="ORF">ATJ93_0669</name>
</gene>
<dbReference type="GO" id="GO:0006777">
    <property type="term" value="P:Mo-molybdopterin cofactor biosynthetic process"/>
    <property type="evidence" value="ECO:0007669"/>
    <property type="project" value="UniProtKB-KW"/>
</dbReference>
<dbReference type="HAMAP" id="MF_00316">
    <property type="entry name" value="MobA"/>
    <property type="match status" value="1"/>
</dbReference>
<feature type="binding site" evidence="8">
    <location>
        <position position="110"/>
    </location>
    <ligand>
        <name>GTP</name>
        <dbReference type="ChEBI" id="CHEBI:37565"/>
    </ligand>
</feature>
<comment type="similarity">
    <text evidence="8">Belongs to the MobA family.</text>
</comment>
<dbReference type="GO" id="GO:0061603">
    <property type="term" value="F:molybdenum cofactor guanylyltransferase activity"/>
    <property type="evidence" value="ECO:0007669"/>
    <property type="project" value="UniProtKB-EC"/>
</dbReference>
<evidence type="ECO:0000256" key="4">
    <source>
        <dbReference type="ARBA" id="ARBA00022741"/>
    </source>
</evidence>
<keyword evidence="2 8" id="KW-0808">Transferase</keyword>
<keyword evidence="3 8" id="KW-0479">Metal-binding</keyword>
<reference evidence="11 12" key="1">
    <citation type="submission" date="2018-09" db="EMBL/GenBank/DDBJ databases">
        <title>Genomic Encyclopedia of Archaeal and Bacterial Type Strains, Phase II (KMG-II): from individual species to whole genera.</title>
        <authorList>
            <person name="Goeker M."/>
        </authorList>
    </citation>
    <scope>NUCLEOTIDE SEQUENCE [LARGE SCALE GENOMIC DNA]</scope>
    <source>
        <strain evidence="11 12">DSM 13151</strain>
    </source>
</reference>
<dbReference type="Proteomes" id="UP000283805">
    <property type="component" value="Unassembled WGS sequence"/>
</dbReference>
<evidence type="ECO:0000256" key="5">
    <source>
        <dbReference type="ARBA" id="ARBA00022842"/>
    </source>
</evidence>
<evidence type="ECO:0000259" key="10">
    <source>
        <dbReference type="Pfam" id="PF12804"/>
    </source>
</evidence>
<dbReference type="InterPro" id="IPR025877">
    <property type="entry name" value="MobA-like_NTP_Trfase"/>
</dbReference>
<dbReference type="GO" id="GO:0005737">
    <property type="term" value="C:cytoplasm"/>
    <property type="evidence" value="ECO:0007669"/>
    <property type="project" value="UniProtKB-SubCell"/>
</dbReference>
<dbReference type="CDD" id="cd02503">
    <property type="entry name" value="MobA"/>
    <property type="match status" value="1"/>
</dbReference>
<organism evidence="11 12">
    <name type="scientific">Halopiger aswanensis</name>
    <dbReference type="NCBI Taxonomy" id="148449"/>
    <lineage>
        <taxon>Archaea</taxon>
        <taxon>Methanobacteriati</taxon>
        <taxon>Methanobacteriota</taxon>
        <taxon>Stenosarchaea group</taxon>
        <taxon>Halobacteria</taxon>
        <taxon>Halobacteriales</taxon>
        <taxon>Natrialbaceae</taxon>
        <taxon>Halopiger</taxon>
    </lineage>
</organism>
<comment type="cofactor">
    <cofactor evidence="8">
        <name>Mg(2+)</name>
        <dbReference type="ChEBI" id="CHEBI:18420"/>
    </cofactor>
</comment>
<evidence type="ECO:0000256" key="8">
    <source>
        <dbReference type="HAMAP-Rule" id="MF_00316"/>
    </source>
</evidence>